<dbReference type="EMBL" id="VTPC01001530">
    <property type="protein sequence ID" value="KAF2901640.1"/>
    <property type="molecule type" value="Genomic_DNA"/>
</dbReference>
<evidence type="ECO:0000313" key="2">
    <source>
        <dbReference type="Proteomes" id="UP000801492"/>
    </source>
</evidence>
<dbReference type="AlphaFoldDB" id="A0A8K0D8R9"/>
<accession>A0A8K0D8R9</accession>
<organism evidence="1 2">
    <name type="scientific">Ignelater luminosus</name>
    <name type="common">Cucubano</name>
    <name type="synonym">Pyrophorus luminosus</name>
    <dbReference type="NCBI Taxonomy" id="2038154"/>
    <lineage>
        <taxon>Eukaryota</taxon>
        <taxon>Metazoa</taxon>
        <taxon>Ecdysozoa</taxon>
        <taxon>Arthropoda</taxon>
        <taxon>Hexapoda</taxon>
        <taxon>Insecta</taxon>
        <taxon>Pterygota</taxon>
        <taxon>Neoptera</taxon>
        <taxon>Endopterygota</taxon>
        <taxon>Coleoptera</taxon>
        <taxon>Polyphaga</taxon>
        <taxon>Elateriformia</taxon>
        <taxon>Elateroidea</taxon>
        <taxon>Elateridae</taxon>
        <taxon>Agrypninae</taxon>
        <taxon>Pyrophorini</taxon>
        <taxon>Ignelater</taxon>
    </lineage>
</organism>
<comment type="caution">
    <text evidence="1">The sequence shown here is derived from an EMBL/GenBank/DDBJ whole genome shotgun (WGS) entry which is preliminary data.</text>
</comment>
<name>A0A8K0D8R9_IGNLU</name>
<protein>
    <submittedName>
        <fullName evidence="1">Uncharacterized protein</fullName>
    </submittedName>
</protein>
<dbReference type="Proteomes" id="UP000801492">
    <property type="component" value="Unassembled WGS sequence"/>
</dbReference>
<keyword evidence="2" id="KW-1185">Reference proteome</keyword>
<reference evidence="1" key="1">
    <citation type="submission" date="2019-08" db="EMBL/GenBank/DDBJ databases">
        <title>The genome of the North American firefly Photinus pyralis.</title>
        <authorList>
            <consortium name="Photinus pyralis genome working group"/>
            <person name="Fallon T.R."/>
            <person name="Sander Lower S.E."/>
            <person name="Weng J.-K."/>
        </authorList>
    </citation>
    <scope>NUCLEOTIDE SEQUENCE</scope>
    <source>
        <strain evidence="1">TRF0915ILg1</strain>
        <tissue evidence="1">Whole body</tissue>
    </source>
</reference>
<gene>
    <name evidence="1" type="ORF">ILUMI_04547</name>
</gene>
<evidence type="ECO:0000313" key="1">
    <source>
        <dbReference type="EMBL" id="KAF2901640.1"/>
    </source>
</evidence>
<proteinExistence type="predicted"/>
<sequence length="134" mass="15469">MQLQICKPTEHRFSTVTMTSLEHPTFLATYLHIDMPTVRNPYLSIMFYDTYSGLIKMTNLWSSVDGLHLQMRKLWKSVQTEDIIDQSCEVCLWKIKVVSLQLLRAIILLQASFTKAFNEACQGNGTTPRNVNRN</sequence>